<evidence type="ECO:0000256" key="9">
    <source>
        <dbReference type="SAM" id="SignalP"/>
    </source>
</evidence>
<evidence type="ECO:0000256" key="4">
    <source>
        <dbReference type="ARBA" id="ARBA00022723"/>
    </source>
</evidence>
<dbReference type="EMBL" id="VLKG01000010">
    <property type="protein sequence ID" value="TWH64307.1"/>
    <property type="molecule type" value="Genomic_DNA"/>
</dbReference>
<feature type="chain" id="PRO_5021711014" description="Cytochrome c-551" evidence="9">
    <location>
        <begin position="25"/>
        <end position="105"/>
    </location>
</feature>
<keyword evidence="9" id="KW-0732">Signal</keyword>
<dbReference type="RefSeq" id="WP_144572290.1">
    <property type="nucleotide sequence ID" value="NZ_VLKG01000010.1"/>
</dbReference>
<accession>A0A562HZT6</accession>
<evidence type="ECO:0000313" key="11">
    <source>
        <dbReference type="EMBL" id="TWH64307.1"/>
    </source>
</evidence>
<feature type="binding site" description="covalent" evidence="8">
    <location>
        <position position="40"/>
    </location>
    <ligand>
        <name>heme c</name>
        <dbReference type="ChEBI" id="CHEBI:61717"/>
    </ligand>
</feature>
<reference evidence="11 12" key="1">
    <citation type="submission" date="2019-07" db="EMBL/GenBank/DDBJ databases">
        <title>Genomic Encyclopedia of Type Strains, Phase I: the one thousand microbial genomes (KMG-I) project.</title>
        <authorList>
            <person name="Kyrpides N."/>
        </authorList>
    </citation>
    <scope>NUCLEOTIDE SEQUENCE [LARGE SCALE GENOMIC DNA]</scope>
    <source>
        <strain evidence="11 12">DSM 375</strain>
    </source>
</reference>
<comment type="caution">
    <text evidence="11">The sequence shown here is derived from an EMBL/GenBank/DDBJ whole genome shotgun (WGS) entry which is preliminary data.</text>
</comment>
<feature type="domain" description="Cytochrome c" evidence="10">
    <location>
        <begin position="22"/>
        <end position="105"/>
    </location>
</feature>
<dbReference type="GO" id="GO:0020037">
    <property type="term" value="F:heme binding"/>
    <property type="evidence" value="ECO:0007669"/>
    <property type="project" value="InterPro"/>
</dbReference>
<dbReference type="GO" id="GO:0005506">
    <property type="term" value="F:iron ion binding"/>
    <property type="evidence" value="ECO:0007669"/>
    <property type="project" value="InterPro"/>
</dbReference>
<name>A0A562HZT6_9GAMM</name>
<evidence type="ECO:0000256" key="7">
    <source>
        <dbReference type="ARBA" id="ARBA00031244"/>
    </source>
</evidence>
<evidence type="ECO:0000256" key="2">
    <source>
        <dbReference type="ARBA" id="ARBA00022448"/>
    </source>
</evidence>
<dbReference type="Pfam" id="PF00034">
    <property type="entry name" value="Cytochrom_C"/>
    <property type="match status" value="1"/>
</dbReference>
<gene>
    <name evidence="11" type="ORF">LX59_02510</name>
</gene>
<organism evidence="11 12">
    <name type="scientific">Azomonas agilis</name>
    <dbReference type="NCBI Taxonomy" id="116849"/>
    <lineage>
        <taxon>Bacteria</taxon>
        <taxon>Pseudomonadati</taxon>
        <taxon>Pseudomonadota</taxon>
        <taxon>Gammaproteobacteria</taxon>
        <taxon>Pseudomonadales</taxon>
        <taxon>Pseudomonadaceae</taxon>
        <taxon>Azomonas</taxon>
    </lineage>
</organism>
<dbReference type="GO" id="GO:0009055">
    <property type="term" value="F:electron transfer activity"/>
    <property type="evidence" value="ECO:0007669"/>
    <property type="project" value="InterPro"/>
</dbReference>
<evidence type="ECO:0000259" key="10">
    <source>
        <dbReference type="PROSITE" id="PS51007"/>
    </source>
</evidence>
<keyword evidence="4 8" id="KW-0479">Metal-binding</keyword>
<dbReference type="InterPro" id="IPR002324">
    <property type="entry name" value="Cyt_c_ID"/>
</dbReference>
<evidence type="ECO:0000256" key="8">
    <source>
        <dbReference type="PIRSR" id="PIRSR602324-1"/>
    </source>
</evidence>
<protein>
    <recommendedName>
        <fullName evidence="1">Cytochrome c-551</fullName>
    </recommendedName>
    <alternativeName>
        <fullName evidence="7">Cytochrome c551</fullName>
    </alternativeName>
</protein>
<dbReference type="SUPFAM" id="SSF46626">
    <property type="entry name" value="Cytochrome c"/>
    <property type="match status" value="1"/>
</dbReference>
<sequence>MNKYLLFVGSLLGAVAGGIGSAQAQDAQALYNSKACVACHKVDMRLVGPSYKEIAAKYAGQEGAAAVLAARMKQGSQGVWGPIPMPPNALTDEEARILAEWILQQ</sequence>
<keyword evidence="2" id="KW-0813">Transport</keyword>
<keyword evidence="3 8" id="KW-0349">Heme</keyword>
<evidence type="ECO:0000256" key="5">
    <source>
        <dbReference type="ARBA" id="ARBA00022982"/>
    </source>
</evidence>
<evidence type="ECO:0000256" key="3">
    <source>
        <dbReference type="ARBA" id="ARBA00022617"/>
    </source>
</evidence>
<dbReference type="InterPro" id="IPR036909">
    <property type="entry name" value="Cyt_c-like_dom_sf"/>
</dbReference>
<dbReference type="PROSITE" id="PS51007">
    <property type="entry name" value="CYTC"/>
    <property type="match status" value="1"/>
</dbReference>
<keyword evidence="12" id="KW-1185">Reference proteome</keyword>
<dbReference type="PRINTS" id="PR00606">
    <property type="entry name" value="CYTCHROMECID"/>
</dbReference>
<feature type="binding site" description="covalent" evidence="8">
    <location>
        <position position="85"/>
    </location>
    <ligand>
        <name>heme c</name>
        <dbReference type="ChEBI" id="CHEBI:61717"/>
    </ligand>
</feature>
<proteinExistence type="predicted"/>
<dbReference type="AlphaFoldDB" id="A0A562HZT6"/>
<dbReference type="Proteomes" id="UP000319627">
    <property type="component" value="Unassembled WGS sequence"/>
</dbReference>
<evidence type="ECO:0000313" key="12">
    <source>
        <dbReference type="Proteomes" id="UP000319627"/>
    </source>
</evidence>
<keyword evidence="6 8" id="KW-0408">Iron</keyword>
<dbReference type="InterPro" id="IPR009056">
    <property type="entry name" value="Cyt_c-like_dom"/>
</dbReference>
<dbReference type="OrthoDB" id="9814063at2"/>
<evidence type="ECO:0000256" key="1">
    <source>
        <dbReference type="ARBA" id="ARBA00021020"/>
    </source>
</evidence>
<evidence type="ECO:0000256" key="6">
    <source>
        <dbReference type="ARBA" id="ARBA00023004"/>
    </source>
</evidence>
<keyword evidence="5" id="KW-0249">Electron transport</keyword>
<feature type="binding site" description="covalent" evidence="8">
    <location>
        <position position="36"/>
    </location>
    <ligand>
        <name>heme c</name>
        <dbReference type="ChEBI" id="CHEBI:61717"/>
    </ligand>
</feature>
<feature type="signal peptide" evidence="9">
    <location>
        <begin position="1"/>
        <end position="24"/>
    </location>
</feature>
<comment type="PTM">
    <text evidence="8">Binds 1 heme c group covalently per subunit.</text>
</comment>
<dbReference type="Gene3D" id="1.10.760.10">
    <property type="entry name" value="Cytochrome c-like domain"/>
    <property type="match status" value="1"/>
</dbReference>